<evidence type="ECO:0000313" key="3">
    <source>
        <dbReference type="Proteomes" id="UP000240653"/>
    </source>
</evidence>
<sequence>MPWEPFMPWKPPPPPPPPWKPPPPPPPPCSTPPPRTSCRPVVAATAREMSEPGMVPAKAAVP</sequence>
<feature type="compositionally biased region" description="Pro residues" evidence="1">
    <location>
        <begin position="8"/>
        <end position="35"/>
    </location>
</feature>
<comment type="caution">
    <text evidence="2">The sequence shown here is derived from an EMBL/GenBank/DDBJ whole genome shotgun (WGS) entry which is preliminary data.</text>
</comment>
<dbReference type="Proteomes" id="UP000240653">
    <property type="component" value="Unassembled WGS sequence"/>
</dbReference>
<reference evidence="2 3" key="1">
    <citation type="submission" date="2018-03" db="EMBL/GenBank/DDBJ databases">
        <title>The draft genome of Mesorhizobium soli JCM 19897.</title>
        <authorList>
            <person name="Li L."/>
            <person name="Liu L."/>
            <person name="Liang L."/>
            <person name="Wang T."/>
            <person name="Zhang X."/>
        </authorList>
    </citation>
    <scope>NUCLEOTIDE SEQUENCE [LARGE SCALE GENOMIC DNA]</scope>
    <source>
        <strain evidence="2 3">JCM 19897</strain>
    </source>
</reference>
<proteinExistence type="predicted"/>
<dbReference type="AlphaFoldDB" id="A0A2P7S4Q9"/>
<organism evidence="2 3">
    <name type="scientific">Pseudaminobacter soli</name>
    <name type="common">ex Li et al. 2025</name>
    <dbReference type="NCBI Taxonomy" id="1295366"/>
    <lineage>
        <taxon>Bacteria</taxon>
        <taxon>Pseudomonadati</taxon>
        <taxon>Pseudomonadota</taxon>
        <taxon>Alphaproteobacteria</taxon>
        <taxon>Hyphomicrobiales</taxon>
        <taxon>Phyllobacteriaceae</taxon>
        <taxon>Pseudaminobacter</taxon>
    </lineage>
</organism>
<dbReference type="EMBL" id="PXYL01000014">
    <property type="protein sequence ID" value="PSJ57409.1"/>
    <property type="molecule type" value="Genomic_DNA"/>
</dbReference>
<evidence type="ECO:0000313" key="2">
    <source>
        <dbReference type="EMBL" id="PSJ57409.1"/>
    </source>
</evidence>
<feature type="region of interest" description="Disordered" evidence="1">
    <location>
        <begin position="1"/>
        <end position="38"/>
    </location>
</feature>
<accession>A0A2P7S4Q9</accession>
<name>A0A2P7S4Q9_9HYPH</name>
<keyword evidence="3" id="KW-1185">Reference proteome</keyword>
<gene>
    <name evidence="2" type="ORF">C7I85_22760</name>
</gene>
<evidence type="ECO:0000256" key="1">
    <source>
        <dbReference type="SAM" id="MobiDB-lite"/>
    </source>
</evidence>
<protein>
    <submittedName>
        <fullName evidence="2">Uncharacterized protein</fullName>
    </submittedName>
</protein>